<feature type="domain" description="ABM" evidence="1">
    <location>
        <begin position="5"/>
        <end position="65"/>
    </location>
</feature>
<dbReference type="EMBL" id="BNJF01000002">
    <property type="protein sequence ID" value="GHO45900.1"/>
    <property type="molecule type" value="Genomic_DNA"/>
</dbReference>
<name>A0A8J3I302_9CHLR</name>
<comment type="caution">
    <text evidence="2">The sequence shown here is derived from an EMBL/GenBank/DDBJ whole genome shotgun (WGS) entry which is preliminary data.</text>
</comment>
<accession>A0A8J3I302</accession>
<dbReference type="SUPFAM" id="SSF54909">
    <property type="entry name" value="Dimeric alpha+beta barrel"/>
    <property type="match status" value="1"/>
</dbReference>
<protein>
    <recommendedName>
        <fullName evidence="1">ABM domain-containing protein</fullName>
    </recommendedName>
</protein>
<evidence type="ECO:0000259" key="1">
    <source>
        <dbReference type="Pfam" id="PF03992"/>
    </source>
</evidence>
<keyword evidence="3" id="KW-1185">Reference proteome</keyword>
<evidence type="ECO:0000313" key="2">
    <source>
        <dbReference type="EMBL" id="GHO45900.1"/>
    </source>
</evidence>
<organism evidence="2 3">
    <name type="scientific">Ktedonospora formicarum</name>
    <dbReference type="NCBI Taxonomy" id="2778364"/>
    <lineage>
        <taxon>Bacteria</taxon>
        <taxon>Bacillati</taxon>
        <taxon>Chloroflexota</taxon>
        <taxon>Ktedonobacteria</taxon>
        <taxon>Ktedonobacterales</taxon>
        <taxon>Ktedonobacteraceae</taxon>
        <taxon>Ktedonospora</taxon>
    </lineage>
</organism>
<sequence length="103" mass="11673">MIMAIEVVIFQIRPTVARADFLQAVEETTTLLKTQEGFLSRTVSQAESGEWLDILYWESIDAAKAAITVFQTDQAGKRFSDYLDGEHFQVFYTDVVSESTERA</sequence>
<proteinExistence type="predicted"/>
<dbReference type="InterPro" id="IPR007138">
    <property type="entry name" value="ABM_dom"/>
</dbReference>
<dbReference type="AlphaFoldDB" id="A0A8J3I302"/>
<dbReference type="InterPro" id="IPR011008">
    <property type="entry name" value="Dimeric_a/b-barrel"/>
</dbReference>
<gene>
    <name evidence="2" type="ORF">KSX_40630</name>
</gene>
<dbReference type="Proteomes" id="UP000612362">
    <property type="component" value="Unassembled WGS sequence"/>
</dbReference>
<dbReference type="Gene3D" id="3.30.70.100">
    <property type="match status" value="1"/>
</dbReference>
<evidence type="ECO:0000313" key="3">
    <source>
        <dbReference type="Proteomes" id="UP000612362"/>
    </source>
</evidence>
<dbReference type="Pfam" id="PF03992">
    <property type="entry name" value="ABM"/>
    <property type="match status" value="1"/>
</dbReference>
<reference evidence="2" key="1">
    <citation type="submission" date="2020-10" db="EMBL/GenBank/DDBJ databases">
        <title>Taxonomic study of unclassified bacteria belonging to the class Ktedonobacteria.</title>
        <authorList>
            <person name="Yabe S."/>
            <person name="Wang C.M."/>
            <person name="Zheng Y."/>
            <person name="Sakai Y."/>
            <person name="Cavaletti L."/>
            <person name="Monciardini P."/>
            <person name="Donadio S."/>
        </authorList>
    </citation>
    <scope>NUCLEOTIDE SEQUENCE</scope>
    <source>
        <strain evidence="2">SOSP1-1</strain>
    </source>
</reference>